<sequence length="109" mass="12500">MTSRNQQLHYREEDKRMDWSREDASRINWSRTNANAKSVNRPSVNGRRSCNRMATSASEVGNWTPRPRNVSNSILPAMISRTSFRTDLPSEAEAAVALAKETQMQQFQQ</sequence>
<dbReference type="VEuPathDB" id="VectorBase:CPIJ006905"/>
<dbReference type="AlphaFoldDB" id="B0WJN8"/>
<evidence type="ECO:0000313" key="4">
    <source>
        <dbReference type="Proteomes" id="UP000002320"/>
    </source>
</evidence>
<dbReference type="InParanoid" id="B0WJN8"/>
<feature type="region of interest" description="Disordered" evidence="1">
    <location>
        <begin position="32"/>
        <end position="71"/>
    </location>
</feature>
<dbReference type="EnsemblMetazoa" id="CPIJ006905-RA">
    <property type="protein sequence ID" value="CPIJ006905-PA"/>
    <property type="gene ID" value="CPIJ006905"/>
</dbReference>
<evidence type="ECO:0000256" key="1">
    <source>
        <dbReference type="SAM" id="MobiDB-lite"/>
    </source>
</evidence>
<proteinExistence type="predicted"/>
<feature type="compositionally biased region" description="Polar residues" evidence="1">
    <location>
        <begin position="32"/>
        <end position="61"/>
    </location>
</feature>
<name>B0WJN8_CULQU</name>
<feature type="compositionally biased region" description="Basic and acidic residues" evidence="1">
    <location>
        <begin position="9"/>
        <end position="20"/>
    </location>
</feature>
<keyword evidence="4" id="KW-1185">Reference proteome</keyword>
<protein>
    <submittedName>
        <fullName evidence="2 3">Uncharacterized protein</fullName>
    </submittedName>
</protein>
<evidence type="ECO:0000313" key="2">
    <source>
        <dbReference type="EMBL" id="EDS29265.1"/>
    </source>
</evidence>
<evidence type="ECO:0000313" key="3">
    <source>
        <dbReference type="EnsemblMetazoa" id="CPIJ006905-PA"/>
    </source>
</evidence>
<feature type="region of interest" description="Disordered" evidence="1">
    <location>
        <begin position="1"/>
        <end position="20"/>
    </location>
</feature>
<organism>
    <name type="scientific">Culex quinquefasciatus</name>
    <name type="common">Southern house mosquito</name>
    <name type="synonym">Culex pungens</name>
    <dbReference type="NCBI Taxonomy" id="7176"/>
    <lineage>
        <taxon>Eukaryota</taxon>
        <taxon>Metazoa</taxon>
        <taxon>Ecdysozoa</taxon>
        <taxon>Arthropoda</taxon>
        <taxon>Hexapoda</taxon>
        <taxon>Insecta</taxon>
        <taxon>Pterygota</taxon>
        <taxon>Neoptera</taxon>
        <taxon>Endopterygota</taxon>
        <taxon>Diptera</taxon>
        <taxon>Nematocera</taxon>
        <taxon>Culicoidea</taxon>
        <taxon>Culicidae</taxon>
        <taxon>Culicinae</taxon>
        <taxon>Culicini</taxon>
        <taxon>Culex</taxon>
        <taxon>Culex</taxon>
    </lineage>
</organism>
<dbReference type="Proteomes" id="UP000002320">
    <property type="component" value="Unassembled WGS sequence"/>
</dbReference>
<accession>B0WJN8</accession>
<dbReference type="KEGG" id="cqu:CpipJ_CPIJ006905"/>
<reference evidence="3" key="2">
    <citation type="submission" date="2021-02" db="UniProtKB">
        <authorList>
            <consortium name="EnsemblMetazoa"/>
        </authorList>
    </citation>
    <scope>IDENTIFICATION</scope>
    <source>
        <strain evidence="3">JHB</strain>
    </source>
</reference>
<dbReference type="HOGENOM" id="CLU_2186498_0_0_1"/>
<reference evidence="2" key="1">
    <citation type="submission" date="2007-03" db="EMBL/GenBank/DDBJ databases">
        <title>Annotation of Culex pipiens quinquefasciatus.</title>
        <authorList>
            <consortium name="The Broad Institute Genome Sequencing Platform"/>
            <person name="Atkinson P.W."/>
            <person name="Hemingway J."/>
            <person name="Christensen B.M."/>
            <person name="Higgs S."/>
            <person name="Kodira C."/>
            <person name="Hannick L."/>
            <person name="Megy K."/>
            <person name="O'Leary S."/>
            <person name="Pearson M."/>
            <person name="Haas B.J."/>
            <person name="Mauceli E."/>
            <person name="Wortman J.R."/>
            <person name="Lee N.H."/>
            <person name="Guigo R."/>
            <person name="Stanke M."/>
            <person name="Alvarado L."/>
            <person name="Amedeo P."/>
            <person name="Antoine C.H."/>
            <person name="Arensburger P."/>
            <person name="Bidwell S.L."/>
            <person name="Crawford M."/>
            <person name="Camaro F."/>
            <person name="Devon K."/>
            <person name="Engels R."/>
            <person name="Hammond M."/>
            <person name="Howarth C."/>
            <person name="Koehrsen M."/>
            <person name="Lawson D."/>
            <person name="Montgomery P."/>
            <person name="Nene V."/>
            <person name="Nusbaum C."/>
            <person name="Puiu D."/>
            <person name="Romero-Severson J."/>
            <person name="Severson D.W."/>
            <person name="Shumway M."/>
            <person name="Sisk P."/>
            <person name="Stolte C."/>
            <person name="Zeng Q."/>
            <person name="Eisenstadt E."/>
            <person name="Fraser-Liggett C."/>
            <person name="Strausberg R."/>
            <person name="Galagan J."/>
            <person name="Birren B."/>
            <person name="Collins F.H."/>
        </authorList>
    </citation>
    <scope>NUCLEOTIDE SEQUENCE [LARGE SCALE GENOMIC DNA]</scope>
    <source>
        <strain evidence="2">JHB</strain>
    </source>
</reference>
<dbReference type="EMBL" id="DS231961">
    <property type="protein sequence ID" value="EDS29265.1"/>
    <property type="molecule type" value="Genomic_DNA"/>
</dbReference>
<gene>
    <name evidence="3" type="primary">6039287</name>
    <name evidence="2" type="ORF">CpipJ_CPIJ006905</name>
</gene>